<proteinExistence type="predicted"/>
<dbReference type="Proteomes" id="UP000325811">
    <property type="component" value="Chromosome II"/>
</dbReference>
<reference evidence="2 3" key="1">
    <citation type="submission" date="2019-08" db="EMBL/GenBank/DDBJ databases">
        <authorList>
            <person name="Herpell B J."/>
        </authorList>
    </citation>
    <scope>NUCLEOTIDE SEQUENCE [LARGE SCALE GENOMIC DNA]</scope>
    <source>
        <strain evidence="3">Msb3</strain>
    </source>
</reference>
<name>A0A5Q4ZMV2_9BURK</name>
<feature type="compositionally biased region" description="Basic and acidic residues" evidence="1">
    <location>
        <begin position="228"/>
        <end position="240"/>
    </location>
</feature>
<dbReference type="EMBL" id="LR699554">
    <property type="protein sequence ID" value="VVD33973.1"/>
    <property type="molecule type" value="Genomic_DNA"/>
</dbReference>
<organism evidence="2 3">
    <name type="scientific">Paraburkholderia dioscoreae</name>
    <dbReference type="NCBI Taxonomy" id="2604047"/>
    <lineage>
        <taxon>Bacteria</taxon>
        <taxon>Pseudomonadati</taxon>
        <taxon>Pseudomonadota</taxon>
        <taxon>Betaproteobacteria</taxon>
        <taxon>Burkholderiales</taxon>
        <taxon>Burkholderiaceae</taxon>
        <taxon>Paraburkholderia</taxon>
    </lineage>
</organism>
<protein>
    <submittedName>
        <fullName evidence="2">Uncharacterized protein</fullName>
    </submittedName>
</protein>
<feature type="region of interest" description="Disordered" evidence="1">
    <location>
        <begin position="138"/>
        <end position="255"/>
    </location>
</feature>
<evidence type="ECO:0000313" key="2">
    <source>
        <dbReference type="EMBL" id="VVD33973.1"/>
    </source>
</evidence>
<accession>A0A5Q4ZMV2</accession>
<dbReference type="KEGG" id="pdio:PDMSB3_2689.1"/>
<keyword evidence="3" id="KW-1185">Reference proteome</keyword>
<dbReference type="AlphaFoldDB" id="A0A5Q4ZMV2"/>
<evidence type="ECO:0000256" key="1">
    <source>
        <dbReference type="SAM" id="MobiDB-lite"/>
    </source>
</evidence>
<sequence length="350" mass="39792">MAAKEPVNECPYRFLSACRSGTVVCDHRIGHLRAVCRVRRRRTAGVRARLALRLSLLERADRGAVAAFPLHLGELEPLLAGQRGLHPGRVRLADACRRTRRIHRGDRPRARASDRSFARRLRGVSCRARISAAREIADARGPGRAAAARRHAGRVAAGRDQCAARTRRRPYREPGNRRGTGAVRRLGERTRIVAQKSGGLPHDGNRQRGHAAQAVPRSPARLFPRGGTRREMPDLADRRAAQSPHVPQQRRQARRMDRLCGKANHRRRVAWNERLECRRFQPARARVRQLLIPFPYVCRRHPRVGQRLAARLLPFLLEASPYGLTRMQLSISLRLDFQWRHLPSKANFLP</sequence>
<gene>
    <name evidence="2" type="ORF">PDMSB3_2689</name>
</gene>
<evidence type="ECO:0000313" key="3">
    <source>
        <dbReference type="Proteomes" id="UP000325811"/>
    </source>
</evidence>